<dbReference type="KEGG" id="vg:77953006"/>
<dbReference type="EMBL" id="MK016493">
    <property type="protein sequence ID" value="AYQ99290.1"/>
    <property type="molecule type" value="Genomic_DNA"/>
</dbReference>
<dbReference type="RefSeq" id="YP_010676645.1">
    <property type="nucleotide sequence ID" value="NC_071014.1"/>
</dbReference>
<sequence length="47" mass="5638">MTAVKDERDRKIAKMESELNYLRQIKRKNEKVISQLMAEKKETNARD</sequence>
<evidence type="ECO:0000313" key="2">
    <source>
        <dbReference type="Proteomes" id="UP000279277"/>
    </source>
</evidence>
<organism evidence="1 2">
    <name type="scientific">Brevibacterium phage Cantare</name>
    <dbReference type="NCBI Taxonomy" id="2338395"/>
    <lineage>
        <taxon>Viruses</taxon>
        <taxon>Duplodnaviria</taxon>
        <taxon>Heunggongvirae</taxon>
        <taxon>Uroviricota</taxon>
        <taxon>Caudoviricetes</taxon>
        <taxon>Cantarevirus</taxon>
        <taxon>Cantarevirus cantare</taxon>
    </lineage>
</organism>
<evidence type="ECO:0000313" key="1">
    <source>
        <dbReference type="EMBL" id="AYQ99290.1"/>
    </source>
</evidence>
<keyword evidence="2" id="KW-1185">Reference proteome</keyword>
<dbReference type="Proteomes" id="UP000279277">
    <property type="component" value="Segment"/>
</dbReference>
<gene>
    <name evidence="1" type="primary">70</name>
    <name evidence="1" type="ORF">PBI_CANTARE_70</name>
</gene>
<dbReference type="GeneID" id="77953006"/>
<protein>
    <submittedName>
        <fullName evidence="1">Uncharacterized protein</fullName>
    </submittedName>
</protein>
<accession>A0A3G3LYS0</accession>
<reference evidence="1 2" key="1">
    <citation type="submission" date="2018-10" db="EMBL/GenBank/DDBJ databases">
        <authorList>
            <person name="Zack K."/>
            <person name="Garlena R.A."/>
            <person name="Russell D.A."/>
            <person name="Pope W.H."/>
            <person name="Jacobs-Sera D."/>
            <person name="Hatfull G.F."/>
        </authorList>
    </citation>
    <scope>NUCLEOTIDE SEQUENCE [LARGE SCALE GENOMIC DNA]</scope>
</reference>
<proteinExistence type="predicted"/>
<name>A0A3G3LYS0_9CAUD</name>